<dbReference type="AlphaFoldDB" id="A0A914DNC4"/>
<dbReference type="SMART" id="SM00399">
    <property type="entry name" value="ZnF_C4"/>
    <property type="match status" value="1"/>
</dbReference>
<keyword evidence="4" id="KW-0805">Transcription regulation</keyword>
<dbReference type="PROSITE" id="PS51030">
    <property type="entry name" value="NUCLEAR_REC_DBD_2"/>
    <property type="match status" value="1"/>
</dbReference>
<keyword evidence="5" id="KW-0238">DNA-binding</keyword>
<dbReference type="InterPro" id="IPR052499">
    <property type="entry name" value="C.elegans_NHRs"/>
</dbReference>
<name>A0A914DNC4_9BILA</name>
<keyword evidence="6" id="KW-0804">Transcription</keyword>
<keyword evidence="2" id="KW-0863">Zinc-finger</keyword>
<dbReference type="GO" id="GO:0003700">
    <property type="term" value="F:DNA-binding transcription factor activity"/>
    <property type="evidence" value="ECO:0007669"/>
    <property type="project" value="InterPro"/>
</dbReference>
<evidence type="ECO:0000256" key="2">
    <source>
        <dbReference type="ARBA" id="ARBA00022771"/>
    </source>
</evidence>
<dbReference type="Gene3D" id="3.30.50.10">
    <property type="entry name" value="Erythroid Transcription Factor GATA-1, subunit A"/>
    <property type="match status" value="1"/>
</dbReference>
<feature type="domain" description="Nuclear receptor" evidence="9">
    <location>
        <begin position="1"/>
        <end position="68"/>
    </location>
</feature>
<keyword evidence="3" id="KW-0862">Zinc</keyword>
<dbReference type="Proteomes" id="UP000887540">
    <property type="component" value="Unplaced"/>
</dbReference>
<dbReference type="GO" id="GO:0008270">
    <property type="term" value="F:zinc ion binding"/>
    <property type="evidence" value="ECO:0007669"/>
    <property type="project" value="UniProtKB-KW"/>
</dbReference>
<dbReference type="Pfam" id="PF00105">
    <property type="entry name" value="zf-C4"/>
    <property type="match status" value="1"/>
</dbReference>
<evidence type="ECO:0000313" key="11">
    <source>
        <dbReference type="WBParaSite" id="ACRNAN_scaffold3001.g26187.t1"/>
    </source>
</evidence>
<keyword evidence="10" id="KW-1185">Reference proteome</keyword>
<accession>A0A914DNC4</accession>
<proteinExistence type="predicted"/>
<evidence type="ECO:0000256" key="6">
    <source>
        <dbReference type="ARBA" id="ARBA00023163"/>
    </source>
</evidence>
<keyword evidence="7" id="KW-0675">Receptor</keyword>
<dbReference type="PANTHER" id="PTHR47630">
    <property type="entry name" value="NUCLEAR HORMONE RECEPTOR FAMILY-RELATED-RELATED"/>
    <property type="match status" value="1"/>
</dbReference>
<evidence type="ECO:0000256" key="1">
    <source>
        <dbReference type="ARBA" id="ARBA00022723"/>
    </source>
</evidence>
<dbReference type="InterPro" id="IPR001628">
    <property type="entry name" value="Znf_hrmn_rcpt"/>
</dbReference>
<keyword evidence="1" id="KW-0479">Metal-binding</keyword>
<evidence type="ECO:0000256" key="5">
    <source>
        <dbReference type="ARBA" id="ARBA00023125"/>
    </source>
</evidence>
<evidence type="ECO:0000313" key="10">
    <source>
        <dbReference type="Proteomes" id="UP000887540"/>
    </source>
</evidence>
<organism evidence="10 11">
    <name type="scientific">Acrobeloides nanus</name>
    <dbReference type="NCBI Taxonomy" id="290746"/>
    <lineage>
        <taxon>Eukaryota</taxon>
        <taxon>Metazoa</taxon>
        <taxon>Ecdysozoa</taxon>
        <taxon>Nematoda</taxon>
        <taxon>Chromadorea</taxon>
        <taxon>Rhabditida</taxon>
        <taxon>Tylenchina</taxon>
        <taxon>Cephalobomorpha</taxon>
        <taxon>Cephaloboidea</taxon>
        <taxon>Cephalobidae</taxon>
        <taxon>Acrobeloides</taxon>
    </lineage>
</organism>
<evidence type="ECO:0000256" key="7">
    <source>
        <dbReference type="ARBA" id="ARBA00023170"/>
    </source>
</evidence>
<sequence length="111" mass="12647">MYGIHGYDEEISADCIMFLTRRSIAERKTYQCRKENECEIKLDSRNVCRACRLRKCYEAGMQINSKESPILPESSSNNNNPDLSSITMIDTSVIIPETIPSRQVLTSVIEP</sequence>
<evidence type="ECO:0000256" key="4">
    <source>
        <dbReference type="ARBA" id="ARBA00023015"/>
    </source>
</evidence>
<dbReference type="WBParaSite" id="ACRNAN_scaffold3001.g26187.t1">
    <property type="protein sequence ID" value="ACRNAN_scaffold3001.g26187.t1"/>
    <property type="gene ID" value="ACRNAN_scaffold3001.g26187"/>
</dbReference>
<evidence type="ECO:0000256" key="3">
    <source>
        <dbReference type="ARBA" id="ARBA00022833"/>
    </source>
</evidence>
<evidence type="ECO:0000259" key="9">
    <source>
        <dbReference type="PROSITE" id="PS51030"/>
    </source>
</evidence>
<evidence type="ECO:0000256" key="8">
    <source>
        <dbReference type="ARBA" id="ARBA00023242"/>
    </source>
</evidence>
<reference evidence="11" key="1">
    <citation type="submission" date="2022-11" db="UniProtKB">
        <authorList>
            <consortium name="WormBaseParasite"/>
        </authorList>
    </citation>
    <scope>IDENTIFICATION</scope>
</reference>
<dbReference type="InterPro" id="IPR013088">
    <property type="entry name" value="Znf_NHR/GATA"/>
</dbReference>
<keyword evidence="8" id="KW-0539">Nucleus</keyword>
<protein>
    <submittedName>
        <fullName evidence="11">Nuclear receptor domain-containing protein</fullName>
    </submittedName>
</protein>
<dbReference type="GO" id="GO:0043565">
    <property type="term" value="F:sequence-specific DNA binding"/>
    <property type="evidence" value="ECO:0007669"/>
    <property type="project" value="InterPro"/>
</dbReference>
<dbReference type="SUPFAM" id="SSF57716">
    <property type="entry name" value="Glucocorticoid receptor-like (DNA-binding domain)"/>
    <property type="match status" value="1"/>
</dbReference>